<comment type="similarity">
    <text evidence="6">Belongs to the biotin--protein ligase family.</text>
</comment>
<evidence type="ECO:0000313" key="8">
    <source>
        <dbReference type="EMBL" id="MHO03937.1"/>
    </source>
</evidence>
<feature type="binding site" evidence="6">
    <location>
        <position position="112"/>
    </location>
    <ligand>
        <name>biotin</name>
        <dbReference type="ChEBI" id="CHEBI:57586"/>
    </ligand>
</feature>
<evidence type="ECO:0000256" key="1">
    <source>
        <dbReference type="ARBA" id="ARBA00022598"/>
    </source>
</evidence>
<dbReference type="InterPro" id="IPR045864">
    <property type="entry name" value="aa-tRNA-synth_II/BPL/LPL"/>
</dbReference>
<dbReference type="CDD" id="cd16442">
    <property type="entry name" value="BPL"/>
    <property type="match status" value="1"/>
</dbReference>
<dbReference type="InterPro" id="IPR036390">
    <property type="entry name" value="WH_DNA-bd_sf"/>
</dbReference>
<evidence type="ECO:0000256" key="6">
    <source>
        <dbReference type="HAMAP-Rule" id="MF_00978"/>
    </source>
</evidence>
<evidence type="ECO:0000256" key="3">
    <source>
        <dbReference type="ARBA" id="ARBA00022840"/>
    </source>
</evidence>
<dbReference type="EC" id="6.3.4.15" evidence="6"/>
<dbReference type="HAMAP" id="MF_00978">
    <property type="entry name" value="Bifunct_BirA"/>
    <property type="match status" value="1"/>
</dbReference>
<dbReference type="InterPro" id="IPR003142">
    <property type="entry name" value="BPL_C"/>
</dbReference>
<keyword evidence="4 6" id="KW-0092">Biotin</keyword>
<keyword evidence="6" id="KW-0805">Transcription regulation</keyword>
<dbReference type="InterPro" id="IPR004143">
    <property type="entry name" value="BPL_LPL_catalytic"/>
</dbReference>
<keyword evidence="1 6" id="KW-0436">Ligase</keyword>
<accession>A0A3L0W0A5</accession>
<evidence type="ECO:0000259" key="7">
    <source>
        <dbReference type="PROSITE" id="PS51733"/>
    </source>
</evidence>
<dbReference type="SUPFAM" id="SSF50037">
    <property type="entry name" value="C-terminal domain of transcriptional repressors"/>
    <property type="match status" value="1"/>
</dbReference>
<evidence type="ECO:0000256" key="4">
    <source>
        <dbReference type="ARBA" id="ARBA00023267"/>
    </source>
</evidence>
<dbReference type="Pfam" id="PF02237">
    <property type="entry name" value="BPL_C"/>
    <property type="match status" value="1"/>
</dbReference>
<dbReference type="GO" id="GO:0003677">
    <property type="term" value="F:DNA binding"/>
    <property type="evidence" value="ECO:0007669"/>
    <property type="project" value="UniProtKB-UniRule"/>
</dbReference>
<feature type="domain" description="BPL/LPL catalytic" evidence="7">
    <location>
        <begin position="65"/>
        <end position="255"/>
    </location>
</feature>
<dbReference type="PROSITE" id="PS51733">
    <property type="entry name" value="BPL_LPL_CATALYTIC"/>
    <property type="match status" value="1"/>
</dbReference>
<dbReference type="InterPro" id="IPR004408">
    <property type="entry name" value="Biotin_CoA_COase_ligase"/>
</dbReference>
<dbReference type="AlphaFoldDB" id="A0A3L0W0A5"/>
<dbReference type="Pfam" id="PF03099">
    <property type="entry name" value="BPL_LplA_LipB"/>
    <property type="match status" value="1"/>
</dbReference>
<dbReference type="InterPro" id="IPR013196">
    <property type="entry name" value="HTH_11"/>
</dbReference>
<dbReference type="NCBIfam" id="TIGR00121">
    <property type="entry name" value="birA_ligase"/>
    <property type="match status" value="1"/>
</dbReference>
<keyword evidence="6" id="KW-0678">Repressor</keyword>
<keyword evidence="6" id="KW-0238">DNA-binding</keyword>
<feature type="binding site" evidence="6">
    <location>
        <begin position="89"/>
        <end position="91"/>
    </location>
    <ligand>
        <name>biotin</name>
        <dbReference type="ChEBI" id="CHEBI:57586"/>
    </ligand>
</feature>
<dbReference type="NCBIfam" id="NF008847">
    <property type="entry name" value="PRK11886.1-2"/>
    <property type="match status" value="1"/>
</dbReference>
<dbReference type="GO" id="GO:0004077">
    <property type="term" value="F:biotin--[biotin carboxyl-carrier protein] ligase activity"/>
    <property type="evidence" value="ECO:0007669"/>
    <property type="project" value="UniProtKB-UniRule"/>
</dbReference>
<dbReference type="Gene3D" id="1.10.10.10">
    <property type="entry name" value="Winged helix-like DNA-binding domain superfamily/Winged helix DNA-binding domain"/>
    <property type="match status" value="1"/>
</dbReference>
<sequence>MTLTPIRQTLITLLSDGQFHSGEQLGEQLGISRAAVGKHMAALKELGLDLFSLTGKGYRLAVPMALYDQAQLQALAPMAPVHCFPVIDSTNQYLLERVNQLQSGESCLAECQTAGRGRRGKPWVSPFGCQLILSMYWRLEQGMAAAMGLSLAVGVAVVQALESLGYPGVELKWPNDLYYQGRKLAGILVEMSGSAGASCNLVIGVGLNLAMPAREGERIDQAWSELRHIQPELVDRNLLAARMLGHLQQAMLTFEQQGLSHFVDDWNRLDHFAGRPVRLLMGEQEIRGIARGIDDRGALRLETSEGIKFYLGGEISLRRGD</sequence>
<dbReference type="Gene3D" id="2.30.30.100">
    <property type="match status" value="1"/>
</dbReference>
<evidence type="ECO:0000256" key="5">
    <source>
        <dbReference type="ARBA" id="ARBA00047846"/>
    </source>
</evidence>
<feature type="DNA-binding region" description="H-T-H motif" evidence="6">
    <location>
        <begin position="22"/>
        <end position="41"/>
    </location>
</feature>
<dbReference type="EMBL" id="RNRV01000007">
    <property type="protein sequence ID" value="MHO03937.1"/>
    <property type="molecule type" value="Genomic_DNA"/>
</dbReference>
<proteinExistence type="inferred from homology"/>
<keyword evidence="6" id="KW-0804">Transcription</keyword>
<dbReference type="SUPFAM" id="SSF55681">
    <property type="entry name" value="Class II aaRS and biotin synthetases"/>
    <property type="match status" value="1"/>
</dbReference>
<dbReference type="InterPro" id="IPR030855">
    <property type="entry name" value="Bifunct_BirA"/>
</dbReference>
<feature type="binding site" evidence="6">
    <location>
        <position position="183"/>
    </location>
    <ligand>
        <name>biotin</name>
        <dbReference type="ChEBI" id="CHEBI:57586"/>
    </ligand>
</feature>
<name>A0A3L0W0A5_ECOLX</name>
<dbReference type="InterPro" id="IPR008988">
    <property type="entry name" value="Transcriptional_repressor_C"/>
</dbReference>
<keyword evidence="2 6" id="KW-0547">Nucleotide-binding</keyword>
<dbReference type="GO" id="GO:0006355">
    <property type="term" value="P:regulation of DNA-templated transcription"/>
    <property type="evidence" value="ECO:0007669"/>
    <property type="project" value="UniProtKB-UniRule"/>
</dbReference>
<dbReference type="GO" id="GO:0005524">
    <property type="term" value="F:ATP binding"/>
    <property type="evidence" value="ECO:0007669"/>
    <property type="project" value="UniProtKB-UniRule"/>
</dbReference>
<organism evidence="8">
    <name type="scientific">Escherichia coli</name>
    <dbReference type="NCBI Taxonomy" id="562"/>
    <lineage>
        <taxon>Bacteria</taxon>
        <taxon>Pseudomonadati</taxon>
        <taxon>Pseudomonadota</taxon>
        <taxon>Gammaproteobacteria</taxon>
        <taxon>Enterobacterales</taxon>
        <taxon>Enterobacteriaceae</taxon>
        <taxon>Escherichia</taxon>
    </lineage>
</organism>
<evidence type="ECO:0000256" key="2">
    <source>
        <dbReference type="ARBA" id="ARBA00022741"/>
    </source>
</evidence>
<feature type="binding site" evidence="6">
    <location>
        <begin position="116"/>
        <end position="118"/>
    </location>
    <ligand>
        <name>biotin</name>
        <dbReference type="ChEBI" id="CHEBI:57586"/>
    </ligand>
</feature>
<dbReference type="PANTHER" id="PTHR12835">
    <property type="entry name" value="BIOTIN PROTEIN LIGASE"/>
    <property type="match status" value="1"/>
</dbReference>
<comment type="catalytic activity">
    <reaction evidence="5 6">
        <text>biotin + L-lysyl-[protein] + ATP = N(6)-biotinyl-L-lysyl-[protein] + AMP + diphosphate + H(+)</text>
        <dbReference type="Rhea" id="RHEA:11756"/>
        <dbReference type="Rhea" id="RHEA-COMP:9752"/>
        <dbReference type="Rhea" id="RHEA-COMP:10505"/>
        <dbReference type="ChEBI" id="CHEBI:15378"/>
        <dbReference type="ChEBI" id="CHEBI:29969"/>
        <dbReference type="ChEBI" id="CHEBI:30616"/>
        <dbReference type="ChEBI" id="CHEBI:33019"/>
        <dbReference type="ChEBI" id="CHEBI:57586"/>
        <dbReference type="ChEBI" id="CHEBI:83144"/>
        <dbReference type="ChEBI" id="CHEBI:456215"/>
        <dbReference type="EC" id="6.3.4.15"/>
    </reaction>
</comment>
<dbReference type="SUPFAM" id="SSF46785">
    <property type="entry name" value="Winged helix' DNA-binding domain"/>
    <property type="match status" value="1"/>
</dbReference>
<comment type="caution">
    <text evidence="8">The sequence shown here is derived from an EMBL/GenBank/DDBJ whole genome shotgun (WGS) entry which is preliminary data.</text>
</comment>
<dbReference type="InterPro" id="IPR036388">
    <property type="entry name" value="WH-like_DNA-bd_sf"/>
</dbReference>
<gene>
    <name evidence="6" type="primary">birA</name>
    <name evidence="8" type="ORF">D9F05_06060</name>
</gene>
<dbReference type="Pfam" id="PF08279">
    <property type="entry name" value="HTH_11"/>
    <property type="match status" value="1"/>
</dbReference>
<keyword evidence="3 6" id="KW-0067">ATP-binding</keyword>
<dbReference type="Gene3D" id="3.30.930.10">
    <property type="entry name" value="Bira Bifunctional Protein, Domain 2"/>
    <property type="match status" value="1"/>
</dbReference>
<reference evidence="8" key="1">
    <citation type="submission" date="2018-10" db="EMBL/GenBank/DDBJ databases">
        <authorList>
            <consortium name="NARMS: The National Antimicrobial Resistance Monitoring System"/>
        </authorList>
    </citation>
    <scope>NUCLEOTIDE SEQUENCE [LARGE SCALE GENOMIC DNA]</scope>
    <source>
        <strain evidence="8">CVM N17EC0388</strain>
    </source>
</reference>
<protein>
    <recommendedName>
        <fullName evidence="6">Bifunctional ligase/repressor BirA</fullName>
    </recommendedName>
    <alternativeName>
        <fullName evidence="6">Biotin operon repressor</fullName>
    </alternativeName>
    <alternativeName>
        <fullName evidence="6">Biotin--[acetyl-CoA-carboxylase] ligase</fullName>
        <ecNumber evidence="6">6.3.4.15</ecNumber>
    </alternativeName>
    <alternativeName>
        <fullName evidence="6">Biotin--protein ligase</fullName>
    </alternativeName>
    <alternativeName>
        <fullName evidence="6">Biotin-[acetyl-CoA carboxylase] synthetase</fullName>
    </alternativeName>
</protein>
<dbReference type="PANTHER" id="PTHR12835:SF5">
    <property type="entry name" value="BIOTIN--PROTEIN LIGASE"/>
    <property type="match status" value="1"/>
</dbReference>
<comment type="function">
    <text evidence="6">Acts both as a biotin--[acetyl-CoA-carboxylase] ligase and a biotin-operon repressor. In the presence of ATP, BirA activates biotin to form the BirA-biotinyl-5'-adenylate (BirA-bio-5'-AMP or holoBirA) complex. HoloBirA can either transfer the biotinyl moiety to the biotin carboxyl carrier protein (BCCP) subunit of acetyl-CoA carboxylase, or bind to the biotin operator site and inhibit transcription of the operon.</text>
</comment>
<dbReference type="GO" id="GO:0005737">
    <property type="term" value="C:cytoplasm"/>
    <property type="evidence" value="ECO:0007669"/>
    <property type="project" value="TreeGrafter"/>
</dbReference>